<dbReference type="InterPro" id="IPR038731">
    <property type="entry name" value="RgtA/B/C-like"/>
</dbReference>
<dbReference type="GO" id="GO:0016763">
    <property type="term" value="F:pentosyltransferase activity"/>
    <property type="evidence" value="ECO:0007669"/>
    <property type="project" value="TreeGrafter"/>
</dbReference>
<proteinExistence type="predicted"/>
<evidence type="ECO:0000256" key="2">
    <source>
        <dbReference type="ARBA" id="ARBA00022475"/>
    </source>
</evidence>
<evidence type="ECO:0000256" key="1">
    <source>
        <dbReference type="ARBA" id="ARBA00004651"/>
    </source>
</evidence>
<dbReference type="AlphaFoldDB" id="A0A7C4ABV0"/>
<organism evidence="10">
    <name type="scientific">Fundidesulfovibrio putealis</name>
    <dbReference type="NCBI Taxonomy" id="270496"/>
    <lineage>
        <taxon>Bacteria</taxon>
        <taxon>Pseudomonadati</taxon>
        <taxon>Thermodesulfobacteriota</taxon>
        <taxon>Desulfovibrionia</taxon>
        <taxon>Desulfovibrionales</taxon>
        <taxon>Desulfovibrionaceae</taxon>
        <taxon>Fundidesulfovibrio</taxon>
    </lineage>
</organism>
<feature type="domain" description="Glycosyltransferase RgtA/B/C/D-like" evidence="9">
    <location>
        <begin position="67"/>
        <end position="225"/>
    </location>
</feature>
<feature type="transmembrane region" description="Helical" evidence="8">
    <location>
        <begin position="206"/>
        <end position="225"/>
    </location>
</feature>
<dbReference type="InterPro" id="IPR050297">
    <property type="entry name" value="LipidA_mod_glycosyltrf_83"/>
</dbReference>
<keyword evidence="5 8" id="KW-0812">Transmembrane</keyword>
<dbReference type="PANTHER" id="PTHR33908">
    <property type="entry name" value="MANNOSYLTRANSFERASE YKCB-RELATED"/>
    <property type="match status" value="1"/>
</dbReference>
<keyword evidence="7 8" id="KW-0472">Membrane</keyword>
<evidence type="ECO:0000313" key="10">
    <source>
        <dbReference type="EMBL" id="HGG91548.1"/>
    </source>
</evidence>
<evidence type="ECO:0000256" key="6">
    <source>
        <dbReference type="ARBA" id="ARBA00022989"/>
    </source>
</evidence>
<keyword evidence="2" id="KW-1003">Cell membrane</keyword>
<evidence type="ECO:0000256" key="4">
    <source>
        <dbReference type="ARBA" id="ARBA00022679"/>
    </source>
</evidence>
<dbReference type="GO" id="GO:0010041">
    <property type="term" value="P:response to iron(III) ion"/>
    <property type="evidence" value="ECO:0007669"/>
    <property type="project" value="TreeGrafter"/>
</dbReference>
<keyword evidence="4" id="KW-0808">Transferase</keyword>
<comment type="caution">
    <text evidence="10">The sequence shown here is derived from an EMBL/GenBank/DDBJ whole genome shotgun (WGS) entry which is preliminary data.</text>
</comment>
<keyword evidence="3" id="KW-0328">Glycosyltransferase</keyword>
<dbReference type="EMBL" id="DSRP01000082">
    <property type="protein sequence ID" value="HGG91548.1"/>
    <property type="molecule type" value="Genomic_DNA"/>
</dbReference>
<dbReference type="PANTHER" id="PTHR33908:SF3">
    <property type="entry name" value="UNDECAPRENYL PHOSPHATE-ALPHA-4-AMINO-4-DEOXY-L-ARABINOSE ARABINOSYL TRANSFERASE"/>
    <property type="match status" value="1"/>
</dbReference>
<feature type="transmembrane region" description="Helical" evidence="8">
    <location>
        <begin position="261"/>
        <end position="279"/>
    </location>
</feature>
<dbReference type="Pfam" id="PF13231">
    <property type="entry name" value="PMT_2"/>
    <property type="match status" value="1"/>
</dbReference>
<feature type="transmembrane region" description="Helical" evidence="8">
    <location>
        <begin position="116"/>
        <end position="132"/>
    </location>
</feature>
<dbReference type="GO" id="GO:0005886">
    <property type="term" value="C:plasma membrane"/>
    <property type="evidence" value="ECO:0007669"/>
    <property type="project" value="UniProtKB-SubCell"/>
</dbReference>
<feature type="transmembrane region" description="Helical" evidence="8">
    <location>
        <begin position="177"/>
        <end position="199"/>
    </location>
</feature>
<sequence>MTAFASAPSEDRWRGRFLLWAIMAVAAALRLWRLETPSLWFDEALVAMVAKLPCGSIFTRALTEDFHPPGFYLLAKTAMLMGTSNAALRIPELVFGLAGVWFAWKAGREMLSESGGLALAALAAVQPWHILLSRQLRPYSIIFLFSLASLYFLWRALRDGKARDFILAGLSLWPPLLLHFSGMLAAGGAGVAVLGALLVRRVKPGNFILFCIACGLGMALTLPFLSSMFGRESIAGSITRLEALATILKKLNELMFRSAHPGLQTGLSCLAALGFGSLFARPRLLALVSLGWVLPPLMVLAGVRYGSYFNAWHLMFLLPPALLWQAQAARALLGDRLLAWAALALAAAGAWWHLGPDSPRLYEPASYSGNYSGQAREIAGSHTPGTAYVYPESAVSGPLNWYLDQFTDPNPLRAQRLGPEDARARIVVPGTSSPARTISRQPVQAMGPPPFRARITCAPDDFLARVNSLDHVACQPVLENILIATQAGRTGHAEFVFENASETPQDVTVHFGFANGKPGNRFAAMVRFDGEPWAASFESIGPDPRGHDKLTVMRERPYRRLTVRFELFRDGRSAAFTGDDLEAVRFLDFKVEAVPGKIF</sequence>
<feature type="transmembrane region" description="Helical" evidence="8">
    <location>
        <begin position="13"/>
        <end position="32"/>
    </location>
</feature>
<name>A0A7C4ABV0_9BACT</name>
<evidence type="ECO:0000259" key="9">
    <source>
        <dbReference type="Pfam" id="PF13231"/>
    </source>
</evidence>
<evidence type="ECO:0000256" key="3">
    <source>
        <dbReference type="ARBA" id="ARBA00022676"/>
    </source>
</evidence>
<accession>A0A7C4ABV0</accession>
<protein>
    <recommendedName>
        <fullName evidence="9">Glycosyltransferase RgtA/B/C/D-like domain-containing protein</fullName>
    </recommendedName>
</protein>
<comment type="subcellular location">
    <subcellularLocation>
        <location evidence="1">Cell membrane</location>
        <topology evidence="1">Multi-pass membrane protein</topology>
    </subcellularLocation>
</comment>
<dbReference type="GO" id="GO:0009103">
    <property type="term" value="P:lipopolysaccharide biosynthetic process"/>
    <property type="evidence" value="ECO:0007669"/>
    <property type="project" value="UniProtKB-ARBA"/>
</dbReference>
<feature type="transmembrane region" description="Helical" evidence="8">
    <location>
        <begin position="139"/>
        <end position="157"/>
    </location>
</feature>
<evidence type="ECO:0000256" key="8">
    <source>
        <dbReference type="SAM" id="Phobius"/>
    </source>
</evidence>
<reference evidence="10" key="1">
    <citation type="journal article" date="2020" name="mSystems">
        <title>Genome- and Community-Level Interaction Insights into Carbon Utilization and Element Cycling Functions of Hydrothermarchaeota in Hydrothermal Sediment.</title>
        <authorList>
            <person name="Zhou Z."/>
            <person name="Liu Y."/>
            <person name="Xu W."/>
            <person name="Pan J."/>
            <person name="Luo Z.H."/>
            <person name="Li M."/>
        </authorList>
    </citation>
    <scope>NUCLEOTIDE SEQUENCE [LARGE SCALE GENOMIC DNA]</scope>
    <source>
        <strain evidence="10">SpSt-413</strain>
    </source>
</reference>
<gene>
    <name evidence="10" type="ORF">ENR59_01170</name>
</gene>
<keyword evidence="6 8" id="KW-1133">Transmembrane helix</keyword>
<evidence type="ECO:0000256" key="7">
    <source>
        <dbReference type="ARBA" id="ARBA00023136"/>
    </source>
</evidence>
<feature type="transmembrane region" description="Helical" evidence="8">
    <location>
        <begin position="284"/>
        <end position="303"/>
    </location>
</feature>
<evidence type="ECO:0000256" key="5">
    <source>
        <dbReference type="ARBA" id="ARBA00022692"/>
    </source>
</evidence>